<dbReference type="Proteomes" id="UP000294692">
    <property type="component" value="Unassembled WGS sequence"/>
</dbReference>
<dbReference type="EMBL" id="SMBX01000009">
    <property type="protein sequence ID" value="TCU94576.1"/>
    <property type="molecule type" value="Genomic_DNA"/>
</dbReference>
<dbReference type="Pfam" id="PF10649">
    <property type="entry name" value="DUF2478"/>
    <property type="match status" value="1"/>
</dbReference>
<evidence type="ECO:0000313" key="2">
    <source>
        <dbReference type="Proteomes" id="UP000294692"/>
    </source>
</evidence>
<keyword evidence="2" id="KW-1185">Reference proteome</keyword>
<protein>
    <submittedName>
        <fullName evidence="1">Uncharacterized protein DUF2478</fullName>
    </submittedName>
</protein>
<gene>
    <name evidence="1" type="ORF">EV686_109134</name>
</gene>
<dbReference type="InterPro" id="IPR018912">
    <property type="entry name" value="DUF2478"/>
</dbReference>
<dbReference type="OrthoDB" id="6050629at2"/>
<sequence>MNTSTTIAALVQTDTVRADAMLYEALHQRKNAGWTIRGLVSVPLAAEPGQVSKNTIVENLHTGERHAIMQSRGKDTRGCRLNPIALTSAGDELRHALGTRPDLAVINRFGTSEAEGGGFCAEIIDLVSAGIPLLLVVTDRYLGAWRHFIGGSDYELPCSRPALDAWLDSLPRQAADETQSLDTGITAS</sequence>
<dbReference type="AlphaFoldDB" id="A0A4R3URN0"/>
<reference evidence="1 2" key="1">
    <citation type="submission" date="2019-03" db="EMBL/GenBank/DDBJ databases">
        <title>Genomic Encyclopedia of Type Strains, Phase IV (KMG-IV): sequencing the most valuable type-strain genomes for metagenomic binning, comparative biology and taxonomic classification.</title>
        <authorList>
            <person name="Goeker M."/>
        </authorList>
    </citation>
    <scope>NUCLEOTIDE SEQUENCE [LARGE SCALE GENOMIC DNA]</scope>
    <source>
        <strain evidence="1 2">DSM 100048</strain>
    </source>
</reference>
<dbReference type="RefSeq" id="WP_132477864.1">
    <property type="nucleotide sequence ID" value="NZ_JBHRVM010000001.1"/>
</dbReference>
<organism evidence="1 2">
    <name type="scientific">Paracandidimonas soli</name>
    <dbReference type="NCBI Taxonomy" id="1917182"/>
    <lineage>
        <taxon>Bacteria</taxon>
        <taxon>Pseudomonadati</taxon>
        <taxon>Pseudomonadota</taxon>
        <taxon>Betaproteobacteria</taxon>
        <taxon>Burkholderiales</taxon>
        <taxon>Alcaligenaceae</taxon>
        <taxon>Paracandidimonas</taxon>
    </lineage>
</organism>
<name>A0A4R3URN0_9BURK</name>
<evidence type="ECO:0000313" key="1">
    <source>
        <dbReference type="EMBL" id="TCU94576.1"/>
    </source>
</evidence>
<accession>A0A4R3URN0</accession>
<comment type="caution">
    <text evidence="1">The sequence shown here is derived from an EMBL/GenBank/DDBJ whole genome shotgun (WGS) entry which is preliminary data.</text>
</comment>
<proteinExistence type="predicted"/>